<proteinExistence type="predicted"/>
<evidence type="ECO:0000313" key="1">
    <source>
        <dbReference type="EMBL" id="KAJ2770572.1"/>
    </source>
</evidence>
<name>A0ACC1K035_9FUNG</name>
<organism evidence="1 2">
    <name type="scientific">Coemansia nantahalensis</name>
    <dbReference type="NCBI Taxonomy" id="2789366"/>
    <lineage>
        <taxon>Eukaryota</taxon>
        <taxon>Fungi</taxon>
        <taxon>Fungi incertae sedis</taxon>
        <taxon>Zoopagomycota</taxon>
        <taxon>Kickxellomycotina</taxon>
        <taxon>Kickxellomycetes</taxon>
        <taxon>Kickxellales</taxon>
        <taxon>Kickxellaceae</taxon>
        <taxon>Coemansia</taxon>
    </lineage>
</organism>
<sequence length="946" mass="101916">MASSRPDPVRSGPGKRRRLDARDDQARARVECILREQLELELYLKQKEISAISTRLHHSEALLAVIESAIQAQCHTELSHDDAADGLAGYFRRLRVAAATEHDLVDLRQLGRPRRAAVAAAHARYTARGYETAPWPDTDSEGAGSAPAAAEFGRSSRRRTPAQTPHLDMLSGRLDAEQMSSVADALEFIRARRGSGAESSTPSSSSDESFDDTAGAARAQKPGEPSKGTSILVQPSRESRFHVLRRVLLGNTSQFVAPQDRPPGMESSTHQWTVYLRGASAGDAPGDYIRKVRVFLHPSYRPDDIVDLEPPNLELTRWGWGEFPVRVQVFFLDRRNKPVDLIHMLKLDNRSMGSETAAAETPVDFELDRRWFEGGNRAAAIAAQALSHHKAANPILGALFGPLCALYPLVLDDALPRGSQRPGDPVAAFDKLPNTALNKWTWGVAASADVWHTAWPLGRRLASESSRTRALLRLLATASKELEETEGNPAGEASRVDARSAVEHIAASVLRLAGAEEAAADAVRGTIHLSDDATCMEAKATLLCWAAEYRDARPLCPDRARAEPQRQHVPSLRRWLRSYGHVPQPMLSASERLACMPALATDDSSEHLPAPAQGAGPGSEEAGQNNVDAAQAVSPWDKNLRLCVFCHACGAMVRHTANESVLTGRTTDGRYAARTSQIAYCCAGCESAGKSVLSTTTPVAKALSALPNGWDEPDDGDGEGGGMDAVVAVDNDPTPCPASSSMAVCAPRCLTTRISGLAAALREYYLVERRQRGTTPRHDSLPVGQDGYYDAGDARVSKEASADEAIDWIWSTIRPLELNCATACRLAIADGDSSDAALRDGGPTCPIWLPNGSNEACEEALDQRVIVGQLLLDTAKLFLRDLIAASDKVLRANRAACVNGARDAAHAASDSQMLMLTPLHVLAAVKQDPQAFDVCSNAYLARDGSS</sequence>
<reference evidence="1" key="1">
    <citation type="submission" date="2022-07" db="EMBL/GenBank/DDBJ databases">
        <title>Phylogenomic reconstructions and comparative analyses of Kickxellomycotina fungi.</title>
        <authorList>
            <person name="Reynolds N.K."/>
            <person name="Stajich J.E."/>
            <person name="Barry K."/>
            <person name="Grigoriev I.V."/>
            <person name="Crous P."/>
            <person name="Smith M.E."/>
        </authorList>
    </citation>
    <scope>NUCLEOTIDE SEQUENCE</scope>
    <source>
        <strain evidence="1">CBS 109366</strain>
    </source>
</reference>
<keyword evidence="2" id="KW-1185">Reference proteome</keyword>
<accession>A0ACC1K035</accession>
<dbReference type="Proteomes" id="UP001140234">
    <property type="component" value="Unassembled WGS sequence"/>
</dbReference>
<evidence type="ECO:0000313" key="2">
    <source>
        <dbReference type="Proteomes" id="UP001140234"/>
    </source>
</evidence>
<comment type="caution">
    <text evidence="1">The sequence shown here is derived from an EMBL/GenBank/DDBJ whole genome shotgun (WGS) entry which is preliminary data.</text>
</comment>
<dbReference type="EMBL" id="JANBUJ010000704">
    <property type="protein sequence ID" value="KAJ2770572.1"/>
    <property type="molecule type" value="Genomic_DNA"/>
</dbReference>
<protein>
    <submittedName>
        <fullName evidence="1">Uncharacterized protein</fullName>
    </submittedName>
</protein>
<gene>
    <name evidence="1" type="ORF">IWQ57_002604</name>
</gene>